<name>A0ACB8EPW8_9SAUR</name>
<evidence type="ECO:0000313" key="1">
    <source>
        <dbReference type="EMBL" id="KAH7994812.1"/>
    </source>
</evidence>
<keyword evidence="2" id="KW-1185">Reference proteome</keyword>
<evidence type="ECO:0000313" key="2">
    <source>
        <dbReference type="Proteomes" id="UP000827872"/>
    </source>
</evidence>
<proteinExistence type="predicted"/>
<dbReference type="EMBL" id="CM037620">
    <property type="protein sequence ID" value="KAH7994812.1"/>
    <property type="molecule type" value="Genomic_DNA"/>
</dbReference>
<dbReference type="Proteomes" id="UP000827872">
    <property type="component" value="Linkage Group LG07"/>
</dbReference>
<accession>A0ACB8EPW8</accession>
<comment type="caution">
    <text evidence="1">The sequence shown here is derived from an EMBL/GenBank/DDBJ whole genome shotgun (WGS) entry which is preliminary data.</text>
</comment>
<organism evidence="1 2">
    <name type="scientific">Sphaerodactylus townsendi</name>
    <dbReference type="NCBI Taxonomy" id="933632"/>
    <lineage>
        <taxon>Eukaryota</taxon>
        <taxon>Metazoa</taxon>
        <taxon>Chordata</taxon>
        <taxon>Craniata</taxon>
        <taxon>Vertebrata</taxon>
        <taxon>Euteleostomi</taxon>
        <taxon>Lepidosauria</taxon>
        <taxon>Squamata</taxon>
        <taxon>Bifurcata</taxon>
        <taxon>Gekkota</taxon>
        <taxon>Sphaerodactylidae</taxon>
        <taxon>Sphaerodactylus</taxon>
    </lineage>
</organism>
<gene>
    <name evidence="1" type="ORF">K3G42_016611</name>
</gene>
<protein>
    <submittedName>
        <fullName evidence="1">Uncharacterized protein</fullName>
    </submittedName>
</protein>
<sequence>MQKITMGKKLFLVMGNQLDTERKDLDLEIKWAEMSPRSRKTEQGLGSEAPETGIWGNTKNEHTGRGSRVNTFVDLRQACFHRDSRHRKQLPKFEAGGDQSLKGGNEKPPGGRLFHSDASGEKPGMKSSSETTSILSERGERANCRREQKTSLETAWKSSGMSSIAVIQHQKVGGKEIIPQEQELSDDSMRSGQMNISSFETGVRLIDVVELHVSFNQFNGKICVLTHEKGRNAQMSVSTRPQENVDLEGGVEDEKLCEKVDFPQGDTTVITQSVKAVYIDVADPVTAKSSSIPLQVKGDGEEVVLNAYFEDEIVWFEMQSAKGITPEQQAQVAEMLAEGKGMFCSKPGYTDLISHYIDMGGNLPIEVMSYTMMLHHAVTRKRNSKGRDTIVFSPEKKVSDYG</sequence>
<reference evidence="1" key="1">
    <citation type="submission" date="2021-08" db="EMBL/GenBank/DDBJ databases">
        <title>The first chromosome-level gecko genome reveals the dynamic sex chromosomes of Neotropical dwarf geckos (Sphaerodactylidae: Sphaerodactylus).</title>
        <authorList>
            <person name="Pinto B.J."/>
            <person name="Keating S.E."/>
            <person name="Gamble T."/>
        </authorList>
    </citation>
    <scope>NUCLEOTIDE SEQUENCE</scope>
    <source>
        <strain evidence="1">TG3544</strain>
    </source>
</reference>